<dbReference type="AlphaFoldDB" id="A0A7S6WQ77"/>
<dbReference type="Proteomes" id="UP000593915">
    <property type="component" value="Chromosome"/>
</dbReference>
<evidence type="ECO:0000256" key="1">
    <source>
        <dbReference type="SAM" id="MobiDB-lite"/>
    </source>
</evidence>
<reference evidence="3 4" key="1">
    <citation type="submission" date="2020-09" db="EMBL/GenBank/DDBJ databases">
        <title>Characterization of Treponema spp. from bovine digital dermatitis in Korea.</title>
        <authorList>
            <person name="Espiritu H.M."/>
            <person name="Cho Y.I."/>
            <person name="Mamuad L."/>
        </authorList>
    </citation>
    <scope>NUCLEOTIDE SEQUENCE [LARGE SCALE GENOMIC DNA]</scope>
    <source>
        <strain evidence="3 4">KS1</strain>
    </source>
</reference>
<accession>A0A7S6WQ77</accession>
<dbReference type="EMBL" id="CP061839">
    <property type="protein sequence ID" value="QOW61257.1"/>
    <property type="molecule type" value="Genomic_DNA"/>
</dbReference>
<feature type="chain" id="PRO_5032455922" description="Lipoprotein" evidence="2">
    <location>
        <begin position="27"/>
        <end position="136"/>
    </location>
</feature>
<protein>
    <recommendedName>
        <fullName evidence="5">Lipoprotein</fullName>
    </recommendedName>
</protein>
<organism evidence="3 4">
    <name type="scientific">Treponema pedis</name>
    <dbReference type="NCBI Taxonomy" id="409322"/>
    <lineage>
        <taxon>Bacteria</taxon>
        <taxon>Pseudomonadati</taxon>
        <taxon>Spirochaetota</taxon>
        <taxon>Spirochaetia</taxon>
        <taxon>Spirochaetales</taxon>
        <taxon>Treponemataceae</taxon>
        <taxon>Treponema</taxon>
    </lineage>
</organism>
<name>A0A7S6WQ77_9SPIR</name>
<evidence type="ECO:0000256" key="2">
    <source>
        <dbReference type="SAM" id="SignalP"/>
    </source>
</evidence>
<proteinExistence type="predicted"/>
<dbReference type="PROSITE" id="PS51257">
    <property type="entry name" value="PROKAR_LIPOPROTEIN"/>
    <property type="match status" value="1"/>
</dbReference>
<feature type="region of interest" description="Disordered" evidence="1">
    <location>
        <begin position="114"/>
        <end position="136"/>
    </location>
</feature>
<evidence type="ECO:0008006" key="5">
    <source>
        <dbReference type="Google" id="ProtNLM"/>
    </source>
</evidence>
<sequence length="136" mass="14467">MKHKKSISMFGLAILFALIFALTACRAPKSIAKYTGDYEGTYKTNDNTGSGSWSGSVTERGAFSGIFKDKNGVNYTATGNVKNGMLSGSAKDKDPNHVGPEMKFSGEIKETGAVSGTWQLGDNPVVESGSFEGKRK</sequence>
<keyword evidence="2" id="KW-0732">Signal</keyword>
<gene>
    <name evidence="3" type="ORF">IFE08_02340</name>
</gene>
<evidence type="ECO:0000313" key="3">
    <source>
        <dbReference type="EMBL" id="QOW61257.1"/>
    </source>
</evidence>
<evidence type="ECO:0000313" key="4">
    <source>
        <dbReference type="Proteomes" id="UP000593915"/>
    </source>
</evidence>
<feature type="signal peptide" evidence="2">
    <location>
        <begin position="1"/>
        <end position="26"/>
    </location>
</feature>
<dbReference type="RefSeq" id="WP_194076719.1">
    <property type="nucleotide sequence ID" value="NZ_CP061839.1"/>
</dbReference>
<feature type="region of interest" description="Disordered" evidence="1">
    <location>
        <begin position="84"/>
        <end position="103"/>
    </location>
</feature>